<accession>A0A5N6KR04</accession>
<feature type="signal peptide" evidence="11">
    <location>
        <begin position="1"/>
        <end position="19"/>
    </location>
</feature>
<keyword evidence="13" id="KW-1185">Reference proteome</keyword>
<keyword evidence="3" id="KW-0134">Cell wall</keyword>
<reference evidence="12 13" key="1">
    <citation type="submission" date="2019-06" db="EMBL/GenBank/DDBJ databases">
        <title>A chromosomal-level reference genome of Carpinus fangiana (Coryloideae, Betulaceae).</title>
        <authorList>
            <person name="Yang X."/>
            <person name="Wang Z."/>
            <person name="Zhang L."/>
            <person name="Hao G."/>
            <person name="Liu J."/>
            <person name="Yang Y."/>
        </authorList>
    </citation>
    <scope>NUCLEOTIDE SEQUENCE [LARGE SCALE GENOMIC DNA]</scope>
    <source>
        <strain evidence="12">Cfa_2016G</strain>
        <tissue evidence="12">Leaf</tissue>
    </source>
</reference>
<dbReference type="InterPro" id="IPR051526">
    <property type="entry name" value="Beta-Glucosidase_SUN"/>
</dbReference>
<dbReference type="AlphaFoldDB" id="A0A5N6KR04"/>
<keyword evidence="8" id="KW-0326">Glycosidase</keyword>
<comment type="similarity">
    <text evidence="2">Belongs to the SUN family.</text>
</comment>
<evidence type="ECO:0000256" key="4">
    <source>
        <dbReference type="ARBA" id="ARBA00022525"/>
    </source>
</evidence>
<keyword evidence="7" id="KW-0119">Carbohydrate metabolism</keyword>
<keyword evidence="6" id="KW-0378">Hydrolase</keyword>
<dbReference type="InterPro" id="IPR005556">
    <property type="entry name" value="SUN"/>
</dbReference>
<dbReference type="Proteomes" id="UP000327013">
    <property type="component" value="Unassembled WGS sequence"/>
</dbReference>
<evidence type="ECO:0000256" key="2">
    <source>
        <dbReference type="ARBA" id="ARBA00010579"/>
    </source>
</evidence>
<organism evidence="12 13">
    <name type="scientific">Carpinus fangiana</name>
    <dbReference type="NCBI Taxonomy" id="176857"/>
    <lineage>
        <taxon>Eukaryota</taxon>
        <taxon>Viridiplantae</taxon>
        <taxon>Streptophyta</taxon>
        <taxon>Embryophyta</taxon>
        <taxon>Tracheophyta</taxon>
        <taxon>Spermatophyta</taxon>
        <taxon>Magnoliopsida</taxon>
        <taxon>eudicotyledons</taxon>
        <taxon>Gunneridae</taxon>
        <taxon>Pentapetalae</taxon>
        <taxon>rosids</taxon>
        <taxon>fabids</taxon>
        <taxon>Fagales</taxon>
        <taxon>Betulaceae</taxon>
        <taxon>Carpinus</taxon>
    </lineage>
</organism>
<dbReference type="GO" id="GO:0009986">
    <property type="term" value="C:cell surface"/>
    <property type="evidence" value="ECO:0007669"/>
    <property type="project" value="TreeGrafter"/>
</dbReference>
<dbReference type="OrthoDB" id="5339822at2759"/>
<evidence type="ECO:0000313" key="13">
    <source>
        <dbReference type="Proteomes" id="UP000327013"/>
    </source>
</evidence>
<sequence length="419" mass="43503">MHFIALATVLTAGAEFAAAQRHVGHQQFHAAAHAKREGTGSNPITVYVLNGHEISEVDVKAGLANGSLVYAWDGTVAQTDVGAAKIVAAASVAFAPTSSAQSSIDTPKNFASTSGALSSALAFLEGKGADITFPDGKLSCSDFPSDFGALSLDYLGLGGWSGIQLPGSNVGGYSDIMTIIASSCDGSNCCKENAFCSYACPAGLQKSQWPTLQGSTGQSVGGIQCRSGKLWLTNPAQPKLCMPGSSVISIHVKNTMSQQSSICRTDYPGTESETIPLSIQPGTTSNLTCPDGANYYQWEGKMTSAQYYVNNKGVSIQDACQWAEPDSNMGNFAPLNLGVGYSAGSAWLSIFQNAPTTDAKLDYKVEIVGNNGGYDNLAGRCKYSNGKYCSGDAYETCSSTGAGCTVAVRSGSATFVLSK</sequence>
<dbReference type="PANTHER" id="PTHR31316:SF0">
    <property type="entry name" value="SECRETED BETA-GLUCOSIDASE SIM1-RELATED"/>
    <property type="match status" value="1"/>
</dbReference>
<evidence type="ECO:0000256" key="5">
    <source>
        <dbReference type="ARBA" id="ARBA00022729"/>
    </source>
</evidence>
<evidence type="ECO:0000313" key="12">
    <source>
        <dbReference type="EMBL" id="KAB8338948.1"/>
    </source>
</evidence>
<dbReference type="PANTHER" id="PTHR31316">
    <property type="entry name" value="BETA-GLUCOSIDASE-LIKE PROTEIN NCA3, MITOCHONDRIAL-RELATED"/>
    <property type="match status" value="1"/>
</dbReference>
<feature type="chain" id="PRO_5024361526" description="Sushi domain-containing protein" evidence="11">
    <location>
        <begin position="20"/>
        <end position="419"/>
    </location>
</feature>
<name>A0A5N6KR04_9ROSI</name>
<keyword evidence="4" id="KW-0964">Secreted</keyword>
<evidence type="ECO:0000256" key="1">
    <source>
        <dbReference type="ARBA" id="ARBA00004191"/>
    </source>
</evidence>
<evidence type="ECO:0000256" key="3">
    <source>
        <dbReference type="ARBA" id="ARBA00022512"/>
    </source>
</evidence>
<dbReference type="GO" id="GO:0071555">
    <property type="term" value="P:cell wall organization"/>
    <property type="evidence" value="ECO:0007669"/>
    <property type="project" value="UniProtKB-KW"/>
</dbReference>
<evidence type="ECO:0000256" key="7">
    <source>
        <dbReference type="ARBA" id="ARBA00023277"/>
    </source>
</evidence>
<dbReference type="EMBL" id="VIBQ01000010">
    <property type="protein sequence ID" value="KAB8338948.1"/>
    <property type="molecule type" value="Genomic_DNA"/>
</dbReference>
<keyword evidence="5 11" id="KW-0732">Signal</keyword>
<dbReference type="GO" id="GO:0000272">
    <property type="term" value="P:polysaccharide catabolic process"/>
    <property type="evidence" value="ECO:0007669"/>
    <property type="project" value="UniProtKB-KW"/>
</dbReference>
<evidence type="ECO:0008006" key="14">
    <source>
        <dbReference type="Google" id="ProtNLM"/>
    </source>
</evidence>
<keyword evidence="10" id="KW-0624">Polysaccharide degradation</keyword>
<dbReference type="GO" id="GO:0016798">
    <property type="term" value="F:hydrolase activity, acting on glycosyl bonds"/>
    <property type="evidence" value="ECO:0007669"/>
    <property type="project" value="UniProtKB-KW"/>
</dbReference>
<comment type="caution">
    <text evidence="12">The sequence shown here is derived from an EMBL/GenBank/DDBJ whole genome shotgun (WGS) entry which is preliminary data.</text>
</comment>
<evidence type="ECO:0000256" key="10">
    <source>
        <dbReference type="ARBA" id="ARBA00023326"/>
    </source>
</evidence>
<gene>
    <name evidence="12" type="ORF">FH972_021888</name>
</gene>
<evidence type="ECO:0000256" key="11">
    <source>
        <dbReference type="SAM" id="SignalP"/>
    </source>
</evidence>
<protein>
    <recommendedName>
        <fullName evidence="14">Sushi domain-containing protein</fullName>
    </recommendedName>
</protein>
<dbReference type="Pfam" id="PF03856">
    <property type="entry name" value="SUN"/>
    <property type="match status" value="1"/>
</dbReference>
<proteinExistence type="inferred from homology"/>
<comment type="subcellular location">
    <subcellularLocation>
        <location evidence="1">Secreted</location>
        <location evidence="1">Cell wall</location>
    </subcellularLocation>
</comment>
<evidence type="ECO:0000256" key="9">
    <source>
        <dbReference type="ARBA" id="ARBA00023316"/>
    </source>
</evidence>
<evidence type="ECO:0000256" key="6">
    <source>
        <dbReference type="ARBA" id="ARBA00022801"/>
    </source>
</evidence>
<keyword evidence="9" id="KW-0961">Cell wall biogenesis/degradation</keyword>
<evidence type="ECO:0000256" key="8">
    <source>
        <dbReference type="ARBA" id="ARBA00023295"/>
    </source>
</evidence>